<organism evidence="2 3">
    <name type="scientific">Persicobacter diffluens</name>
    <dbReference type="NCBI Taxonomy" id="981"/>
    <lineage>
        <taxon>Bacteria</taxon>
        <taxon>Pseudomonadati</taxon>
        <taxon>Bacteroidota</taxon>
        <taxon>Cytophagia</taxon>
        <taxon>Cytophagales</taxon>
        <taxon>Persicobacteraceae</taxon>
        <taxon>Persicobacter</taxon>
    </lineage>
</organism>
<protein>
    <submittedName>
        <fullName evidence="2">DUF4837 domain-containing protein</fullName>
    </submittedName>
</protein>
<dbReference type="EMBL" id="BQKE01000001">
    <property type="protein sequence ID" value="GJM59662.1"/>
    <property type="molecule type" value="Genomic_DNA"/>
</dbReference>
<name>A0AAN4VUJ7_9BACT</name>
<accession>A0AAN4VUJ7</accession>
<dbReference type="Proteomes" id="UP001310022">
    <property type="component" value="Unassembled WGS sequence"/>
</dbReference>
<evidence type="ECO:0000256" key="1">
    <source>
        <dbReference type="SAM" id="SignalP"/>
    </source>
</evidence>
<keyword evidence="3" id="KW-1185">Reference proteome</keyword>
<dbReference type="AlphaFoldDB" id="A0AAN4VUJ7"/>
<dbReference type="Pfam" id="PF16125">
    <property type="entry name" value="DUF4837"/>
    <property type="match status" value="1"/>
</dbReference>
<gene>
    <name evidence="2" type="ORF">PEDI_02140</name>
</gene>
<sequence>MRIHKSFGSVLAILLMVAAFGCESTSSKKKKKEYLPASRGVFGQILLVMDSASMKGPIGDALDEVFLSPYAVLPQSEPKFKILRITPEDFTASLLFQANVVRVYSSDNRSKSADLTKQAMPKSILSKLSSTDPSDYMAVAKDVYARGQEVMFLYGNTQEELAGKIMMHADVIQQHFNEREKKRIRTDIYSSKESKELGKHIQDKFGVKLRIPFAYKKADEGQQFIWFRNPGQKIDKSFFLTETPFVSESQLEPDSIIAFRDRVCKEYVLGNDDPDSYMLTQTILKPETRTVDFNGKYAVEIRGLWRLNEIAMGGPYVGYAIVDEAQQKLFYLEGFAYRPGGNKRELIRELEAILWTFQTSDELPKQSAAK</sequence>
<reference evidence="2 3" key="1">
    <citation type="submission" date="2021-12" db="EMBL/GenBank/DDBJ databases">
        <title>Genome sequencing of bacteria with rrn-lacking chromosome and rrn-plasmid.</title>
        <authorList>
            <person name="Anda M."/>
            <person name="Iwasaki W."/>
        </authorList>
    </citation>
    <scope>NUCLEOTIDE SEQUENCE [LARGE SCALE GENOMIC DNA]</scope>
    <source>
        <strain evidence="2 3">NBRC 15940</strain>
    </source>
</reference>
<feature type="chain" id="PRO_5042871693" evidence="1">
    <location>
        <begin position="22"/>
        <end position="370"/>
    </location>
</feature>
<dbReference type="InterPro" id="IPR032286">
    <property type="entry name" value="DUF4837"/>
</dbReference>
<feature type="signal peptide" evidence="1">
    <location>
        <begin position="1"/>
        <end position="21"/>
    </location>
</feature>
<evidence type="ECO:0000313" key="2">
    <source>
        <dbReference type="EMBL" id="GJM59662.1"/>
    </source>
</evidence>
<dbReference type="PROSITE" id="PS51257">
    <property type="entry name" value="PROKAR_LIPOPROTEIN"/>
    <property type="match status" value="1"/>
</dbReference>
<keyword evidence="1" id="KW-0732">Signal</keyword>
<comment type="caution">
    <text evidence="2">The sequence shown here is derived from an EMBL/GenBank/DDBJ whole genome shotgun (WGS) entry which is preliminary data.</text>
</comment>
<proteinExistence type="predicted"/>
<evidence type="ECO:0000313" key="3">
    <source>
        <dbReference type="Proteomes" id="UP001310022"/>
    </source>
</evidence>